<evidence type="ECO:0000313" key="3">
    <source>
        <dbReference type="Proteomes" id="UP001321760"/>
    </source>
</evidence>
<sequence>MDTHAVCLVDEIPIGVVDRLLAAAYARSEELAPGSPQDLAVVGMENGEPSRFLGMTPKMVSQQLGPENTLFLILDARSAEDDTALLVARGNHYDIDKEDSNDVETLRIDFSETQCTITTLEVGCGGFPELQSIAGAGEGVLRRSEPKQKGGPAPRKLLRRGSDGEE</sequence>
<dbReference type="EMBL" id="MU865943">
    <property type="protein sequence ID" value="KAK4448370.1"/>
    <property type="molecule type" value="Genomic_DNA"/>
</dbReference>
<reference evidence="2" key="2">
    <citation type="submission" date="2023-05" db="EMBL/GenBank/DDBJ databases">
        <authorList>
            <consortium name="Lawrence Berkeley National Laboratory"/>
            <person name="Steindorff A."/>
            <person name="Hensen N."/>
            <person name="Bonometti L."/>
            <person name="Westerberg I."/>
            <person name="Brannstrom I.O."/>
            <person name="Guillou S."/>
            <person name="Cros-Aarteil S."/>
            <person name="Calhoun S."/>
            <person name="Haridas S."/>
            <person name="Kuo A."/>
            <person name="Mondo S."/>
            <person name="Pangilinan J."/>
            <person name="Riley R."/>
            <person name="Labutti K."/>
            <person name="Andreopoulos B."/>
            <person name="Lipzen A."/>
            <person name="Chen C."/>
            <person name="Yanf M."/>
            <person name="Daum C."/>
            <person name="Ng V."/>
            <person name="Clum A."/>
            <person name="Ohm R."/>
            <person name="Martin F."/>
            <person name="Silar P."/>
            <person name="Natvig D."/>
            <person name="Lalanne C."/>
            <person name="Gautier V."/>
            <person name="Ament-Velasquez S.L."/>
            <person name="Kruys A."/>
            <person name="Hutchinson M.I."/>
            <person name="Powell A.J."/>
            <person name="Barry K."/>
            <person name="Miller A.N."/>
            <person name="Grigoriev I.V."/>
            <person name="Debuchy R."/>
            <person name="Gladieux P."/>
            <person name="Thoren M.H."/>
            <person name="Johannesson H."/>
        </authorList>
    </citation>
    <scope>NUCLEOTIDE SEQUENCE</scope>
    <source>
        <strain evidence="2">PSN243</strain>
    </source>
</reference>
<accession>A0AAV9GLR4</accession>
<feature type="region of interest" description="Disordered" evidence="1">
    <location>
        <begin position="138"/>
        <end position="166"/>
    </location>
</feature>
<evidence type="ECO:0000313" key="2">
    <source>
        <dbReference type="EMBL" id="KAK4448370.1"/>
    </source>
</evidence>
<comment type="caution">
    <text evidence="2">The sequence shown here is derived from an EMBL/GenBank/DDBJ whole genome shotgun (WGS) entry which is preliminary data.</text>
</comment>
<dbReference type="Proteomes" id="UP001321760">
    <property type="component" value="Unassembled WGS sequence"/>
</dbReference>
<proteinExistence type="predicted"/>
<name>A0AAV9GLR4_9PEZI</name>
<reference evidence="2" key="1">
    <citation type="journal article" date="2023" name="Mol. Phylogenet. Evol.">
        <title>Genome-scale phylogeny and comparative genomics of the fungal order Sordariales.</title>
        <authorList>
            <person name="Hensen N."/>
            <person name="Bonometti L."/>
            <person name="Westerberg I."/>
            <person name="Brannstrom I.O."/>
            <person name="Guillou S."/>
            <person name="Cros-Aarteil S."/>
            <person name="Calhoun S."/>
            <person name="Haridas S."/>
            <person name="Kuo A."/>
            <person name="Mondo S."/>
            <person name="Pangilinan J."/>
            <person name="Riley R."/>
            <person name="LaButti K."/>
            <person name="Andreopoulos B."/>
            <person name="Lipzen A."/>
            <person name="Chen C."/>
            <person name="Yan M."/>
            <person name="Daum C."/>
            <person name="Ng V."/>
            <person name="Clum A."/>
            <person name="Steindorff A."/>
            <person name="Ohm R.A."/>
            <person name="Martin F."/>
            <person name="Silar P."/>
            <person name="Natvig D.O."/>
            <person name="Lalanne C."/>
            <person name="Gautier V."/>
            <person name="Ament-Velasquez S.L."/>
            <person name="Kruys A."/>
            <person name="Hutchinson M.I."/>
            <person name="Powell A.J."/>
            <person name="Barry K."/>
            <person name="Miller A.N."/>
            <person name="Grigoriev I.V."/>
            <person name="Debuchy R."/>
            <person name="Gladieux P."/>
            <person name="Hiltunen Thoren M."/>
            <person name="Johannesson H."/>
        </authorList>
    </citation>
    <scope>NUCLEOTIDE SEQUENCE</scope>
    <source>
        <strain evidence="2">PSN243</strain>
    </source>
</reference>
<keyword evidence="3" id="KW-1185">Reference proteome</keyword>
<evidence type="ECO:0000256" key="1">
    <source>
        <dbReference type="SAM" id="MobiDB-lite"/>
    </source>
</evidence>
<dbReference type="AlphaFoldDB" id="A0AAV9GLR4"/>
<organism evidence="2 3">
    <name type="scientific">Podospora aff. communis PSN243</name>
    <dbReference type="NCBI Taxonomy" id="3040156"/>
    <lineage>
        <taxon>Eukaryota</taxon>
        <taxon>Fungi</taxon>
        <taxon>Dikarya</taxon>
        <taxon>Ascomycota</taxon>
        <taxon>Pezizomycotina</taxon>
        <taxon>Sordariomycetes</taxon>
        <taxon>Sordariomycetidae</taxon>
        <taxon>Sordariales</taxon>
        <taxon>Podosporaceae</taxon>
        <taxon>Podospora</taxon>
    </lineage>
</organism>
<gene>
    <name evidence="2" type="ORF">QBC34DRAFT_407315</name>
</gene>
<protein>
    <submittedName>
        <fullName evidence="2">Uncharacterized protein</fullName>
    </submittedName>
</protein>